<protein>
    <submittedName>
        <fullName evidence="1">Uncharacterized protein</fullName>
    </submittedName>
</protein>
<comment type="caution">
    <text evidence="1">The sequence shown here is derived from an EMBL/GenBank/DDBJ whole genome shotgun (WGS) entry which is preliminary data.</text>
</comment>
<dbReference type="EMBL" id="SNRY01000876">
    <property type="protein sequence ID" value="KAA6335609.1"/>
    <property type="molecule type" value="Genomic_DNA"/>
</dbReference>
<proteinExistence type="predicted"/>
<dbReference type="AlphaFoldDB" id="A0A5J4RPM9"/>
<accession>A0A5J4RPM9</accession>
<evidence type="ECO:0000313" key="1">
    <source>
        <dbReference type="EMBL" id="KAA6335609.1"/>
    </source>
</evidence>
<gene>
    <name evidence="1" type="ORF">EZS27_016176</name>
</gene>
<dbReference type="CDD" id="cd22641">
    <property type="entry name" value="C24-like"/>
    <property type="match status" value="1"/>
</dbReference>
<reference evidence="1" key="1">
    <citation type="submission" date="2019-03" db="EMBL/GenBank/DDBJ databases">
        <title>Single cell metagenomics reveals metabolic interactions within the superorganism composed of flagellate Streblomastix strix and complex community of Bacteroidetes bacteria on its surface.</title>
        <authorList>
            <person name="Treitli S.C."/>
            <person name="Kolisko M."/>
            <person name="Husnik F."/>
            <person name="Keeling P."/>
            <person name="Hampl V."/>
        </authorList>
    </citation>
    <scope>NUCLEOTIDE SEQUENCE</scope>
    <source>
        <strain evidence="1">STM</strain>
    </source>
</reference>
<name>A0A5J4RPM9_9ZZZZ</name>
<sequence>MNRANYTGHVQQNFPLSTAGLDFIQQQIFLAAQYAKSAGGNYILTGCEEAGNEVNPGILIIAGEIMPFTGGVKQTKIRITEVHEDVTAGIETYTDAYVKRFAEFGTNLSDVDTFLWSDFTPFPANPVDYVDSIVLSQGVLLKDPYEEPEDTSLSQLIKYGKQVTLNLLLYMTVNKGYGEVLATLPAEVVNGKDKIVVLGRYNREQVIVIIRPDGGLYVSGTVIEAESGVLLSITYYI</sequence>
<organism evidence="1">
    <name type="scientific">termite gut metagenome</name>
    <dbReference type="NCBI Taxonomy" id="433724"/>
    <lineage>
        <taxon>unclassified sequences</taxon>
        <taxon>metagenomes</taxon>
        <taxon>organismal metagenomes</taxon>
    </lineage>
</organism>